<keyword evidence="3" id="KW-1185">Reference proteome</keyword>
<evidence type="ECO:0000313" key="3">
    <source>
        <dbReference type="Proteomes" id="UP000485058"/>
    </source>
</evidence>
<proteinExistence type="predicted"/>
<dbReference type="Proteomes" id="UP000485058">
    <property type="component" value="Unassembled WGS sequence"/>
</dbReference>
<dbReference type="AlphaFoldDB" id="A0A699YNI8"/>
<evidence type="ECO:0000256" key="1">
    <source>
        <dbReference type="SAM" id="MobiDB-lite"/>
    </source>
</evidence>
<feature type="compositionally biased region" description="Basic and acidic residues" evidence="1">
    <location>
        <begin position="53"/>
        <end position="71"/>
    </location>
</feature>
<name>A0A699YNI8_HAELA</name>
<evidence type="ECO:0000313" key="2">
    <source>
        <dbReference type="EMBL" id="GFH10875.1"/>
    </source>
</evidence>
<dbReference type="EMBL" id="BLLF01000355">
    <property type="protein sequence ID" value="GFH10875.1"/>
    <property type="molecule type" value="Genomic_DNA"/>
</dbReference>
<reference evidence="2 3" key="1">
    <citation type="submission" date="2020-02" db="EMBL/GenBank/DDBJ databases">
        <title>Draft genome sequence of Haematococcus lacustris strain NIES-144.</title>
        <authorList>
            <person name="Morimoto D."/>
            <person name="Nakagawa S."/>
            <person name="Yoshida T."/>
            <person name="Sawayama S."/>
        </authorList>
    </citation>
    <scope>NUCLEOTIDE SEQUENCE [LARGE SCALE GENOMIC DNA]</scope>
    <source>
        <strain evidence="2 3">NIES-144</strain>
    </source>
</reference>
<accession>A0A699YNI8</accession>
<gene>
    <name evidence="2" type="ORF">HaLaN_06271</name>
</gene>
<organism evidence="2 3">
    <name type="scientific">Haematococcus lacustris</name>
    <name type="common">Green alga</name>
    <name type="synonym">Haematococcus pluvialis</name>
    <dbReference type="NCBI Taxonomy" id="44745"/>
    <lineage>
        <taxon>Eukaryota</taxon>
        <taxon>Viridiplantae</taxon>
        <taxon>Chlorophyta</taxon>
        <taxon>core chlorophytes</taxon>
        <taxon>Chlorophyceae</taxon>
        <taxon>CS clade</taxon>
        <taxon>Chlamydomonadales</taxon>
        <taxon>Haematococcaceae</taxon>
        <taxon>Haematococcus</taxon>
    </lineage>
</organism>
<feature type="non-terminal residue" evidence="2">
    <location>
        <position position="81"/>
    </location>
</feature>
<comment type="caution">
    <text evidence="2">The sequence shown here is derived from an EMBL/GenBank/DDBJ whole genome shotgun (WGS) entry which is preliminary data.</text>
</comment>
<sequence length="81" mass="8997">MAQTTAQLADARSQLAMVNEELGRSAMERSQQQTAIGRMARQLQDGAAQMLNEQRRAAEAAEAGWREDARQRQAAHMAELQ</sequence>
<feature type="region of interest" description="Disordered" evidence="1">
    <location>
        <begin position="50"/>
        <end position="81"/>
    </location>
</feature>
<protein>
    <submittedName>
        <fullName evidence="2">Uncharacterized protein</fullName>
    </submittedName>
</protein>